<keyword evidence="4" id="KW-1185">Reference proteome</keyword>
<feature type="domain" description="C2H2-type" evidence="2">
    <location>
        <begin position="350"/>
        <end position="372"/>
    </location>
</feature>
<evidence type="ECO:0000313" key="3">
    <source>
        <dbReference type="EMBL" id="KAJ2897777.1"/>
    </source>
</evidence>
<feature type="region of interest" description="Disordered" evidence="1">
    <location>
        <begin position="119"/>
        <end position="140"/>
    </location>
</feature>
<evidence type="ECO:0000259" key="2">
    <source>
        <dbReference type="PROSITE" id="PS00028"/>
    </source>
</evidence>
<dbReference type="PANTHER" id="PTHR37535">
    <property type="entry name" value="FLUG DOMAIN PROTEIN"/>
    <property type="match status" value="1"/>
</dbReference>
<accession>A0AAD5RSN0</accession>
<evidence type="ECO:0000313" key="4">
    <source>
        <dbReference type="Proteomes" id="UP001201980"/>
    </source>
</evidence>
<evidence type="ECO:0000256" key="1">
    <source>
        <dbReference type="SAM" id="MobiDB-lite"/>
    </source>
</evidence>
<reference evidence="3" key="1">
    <citation type="submission" date="2022-07" db="EMBL/GenBank/DDBJ databases">
        <title>Draft genome sequence of Zalerion maritima ATCC 34329, a (micro)plastics degrading marine fungus.</title>
        <authorList>
            <person name="Paco A."/>
            <person name="Goncalves M.F.M."/>
            <person name="Rocha-Santos T.A.P."/>
            <person name="Alves A."/>
        </authorList>
    </citation>
    <scope>NUCLEOTIDE SEQUENCE</scope>
    <source>
        <strain evidence="3">ATCC 34329</strain>
    </source>
</reference>
<dbReference type="PROSITE" id="PS00028">
    <property type="entry name" value="ZINC_FINGER_C2H2_1"/>
    <property type="match status" value="1"/>
</dbReference>
<dbReference type="PANTHER" id="PTHR37535:SF4">
    <property type="entry name" value="FLUG DOMAIN-CONTAINING PROTEIN"/>
    <property type="match status" value="1"/>
</dbReference>
<comment type="caution">
    <text evidence="3">The sequence shown here is derived from an EMBL/GenBank/DDBJ whole genome shotgun (WGS) entry which is preliminary data.</text>
</comment>
<dbReference type="Pfam" id="PF11917">
    <property type="entry name" value="DUF3435"/>
    <property type="match status" value="1"/>
</dbReference>
<proteinExistence type="predicted"/>
<dbReference type="InterPro" id="IPR013087">
    <property type="entry name" value="Znf_C2H2_type"/>
</dbReference>
<organism evidence="3 4">
    <name type="scientific">Zalerion maritima</name>
    <dbReference type="NCBI Taxonomy" id="339359"/>
    <lineage>
        <taxon>Eukaryota</taxon>
        <taxon>Fungi</taxon>
        <taxon>Dikarya</taxon>
        <taxon>Ascomycota</taxon>
        <taxon>Pezizomycotina</taxon>
        <taxon>Sordariomycetes</taxon>
        <taxon>Lulworthiomycetidae</taxon>
        <taxon>Lulworthiales</taxon>
        <taxon>Lulworthiaceae</taxon>
        <taxon>Zalerion</taxon>
    </lineage>
</organism>
<dbReference type="InterPro" id="IPR021842">
    <property type="entry name" value="DUF3435"/>
</dbReference>
<dbReference type="Proteomes" id="UP001201980">
    <property type="component" value="Unassembled WGS sequence"/>
</dbReference>
<gene>
    <name evidence="3" type="ORF">MKZ38_004400</name>
</gene>
<protein>
    <recommendedName>
        <fullName evidence="2">C2H2-type domain-containing protein</fullName>
    </recommendedName>
</protein>
<dbReference type="EMBL" id="JAKWBI020000258">
    <property type="protein sequence ID" value="KAJ2897777.1"/>
    <property type="molecule type" value="Genomic_DNA"/>
</dbReference>
<sequence length="521" mass="58052">MGLLERLTEYAYRRGFANCVDENYRQSVRDQGLRHRPNSTIYQEAYHNANCNAVVQDAFLGRGTATPYLAIFNHMGLRRDENAPKVVSDELMCAIGPSSDVRRLEEEVKKMKADLEEKYGRISSAPKEDQSRYARKREELRTARQKHRRKVFKMIYKDHFDAKDEEELQKQLQGIWEPEVKREVQHVLQQRTQVADILSDMDDAIPQQEIVQRKVEAINAWVAYAFVCEPVQRNQPKRKQSATGSSGKSDSVLPGASSPRQPPTTHALPASSDTPTGFAHKCSLPLLPKPPESVQPPNGICSLPNGICSLPNPSLPCSSSNSQRPLDPIATDVAQTNRQQLATLGKTAPCIFCGKRYARQALLWDHLEKHLHHVRGAPIHCPQPECQSEGVVLEDMVKFKAHAARLHGTTFRRIKIVTSRSQDPGCCAQAPPKLKPKDLRASQGKWVDLGWSLSAKNGPHVAEAAGSRILVADPTHVNLSNAGGAPVIGLPQVTHPMLREISSVPGSLLRDTYPGFWTQHF</sequence>
<name>A0AAD5RSN0_9PEZI</name>
<dbReference type="AlphaFoldDB" id="A0AAD5RSN0"/>
<feature type="region of interest" description="Disordered" evidence="1">
    <location>
        <begin position="233"/>
        <end position="284"/>
    </location>
</feature>